<dbReference type="AlphaFoldDB" id="A0A0F4Q3Z0"/>
<keyword evidence="1" id="KW-0812">Transmembrane</keyword>
<dbReference type="RefSeq" id="WP_045978073.1">
    <property type="nucleotide sequence ID" value="NZ_CP023396.1"/>
</dbReference>
<feature type="transmembrane region" description="Helical" evidence="1">
    <location>
        <begin position="225"/>
        <end position="248"/>
    </location>
</feature>
<feature type="transmembrane region" description="Helical" evidence="1">
    <location>
        <begin position="138"/>
        <end position="158"/>
    </location>
</feature>
<organism evidence="2 3">
    <name type="scientific">Pseudoalteromonas ruthenica</name>
    <dbReference type="NCBI Taxonomy" id="151081"/>
    <lineage>
        <taxon>Bacteria</taxon>
        <taxon>Pseudomonadati</taxon>
        <taxon>Pseudomonadota</taxon>
        <taxon>Gammaproteobacteria</taxon>
        <taxon>Alteromonadales</taxon>
        <taxon>Pseudoalteromonadaceae</taxon>
        <taxon>Pseudoalteromonas</taxon>
    </lineage>
</organism>
<dbReference type="InterPro" id="IPR021737">
    <property type="entry name" value="Phage_phiKZ_Orf197"/>
</dbReference>
<evidence type="ECO:0000256" key="1">
    <source>
        <dbReference type="SAM" id="Phobius"/>
    </source>
</evidence>
<feature type="transmembrane region" description="Helical" evidence="1">
    <location>
        <begin position="43"/>
        <end position="62"/>
    </location>
</feature>
<gene>
    <name evidence="2" type="ORF">TW72_05460</name>
</gene>
<feature type="transmembrane region" description="Helical" evidence="1">
    <location>
        <begin position="97"/>
        <end position="118"/>
    </location>
</feature>
<evidence type="ECO:0000313" key="3">
    <source>
        <dbReference type="Proteomes" id="UP000033664"/>
    </source>
</evidence>
<keyword evidence="3" id="KW-1185">Reference proteome</keyword>
<feature type="transmembrane region" description="Helical" evidence="1">
    <location>
        <begin position="185"/>
        <end position="205"/>
    </location>
</feature>
<evidence type="ECO:0000313" key="2">
    <source>
        <dbReference type="EMBL" id="KJZ01272.1"/>
    </source>
</evidence>
<protein>
    <recommendedName>
        <fullName evidence="4">DUF3307 domain-containing protein</fullName>
    </recommendedName>
</protein>
<evidence type="ECO:0008006" key="4">
    <source>
        <dbReference type="Google" id="ProtNLM"/>
    </source>
</evidence>
<dbReference type="OrthoDB" id="8536716at2"/>
<dbReference type="Pfam" id="PF11750">
    <property type="entry name" value="DUF3307"/>
    <property type="match status" value="1"/>
</dbReference>
<dbReference type="GeneID" id="58227936"/>
<feature type="transmembrane region" description="Helical" evidence="1">
    <location>
        <begin position="68"/>
        <end position="85"/>
    </location>
</feature>
<dbReference type="eggNOG" id="COG5061">
    <property type="taxonomic scope" value="Bacteria"/>
</dbReference>
<keyword evidence="1" id="KW-1133">Transmembrane helix</keyword>
<comment type="caution">
    <text evidence="2">The sequence shown here is derived from an EMBL/GenBank/DDBJ whole genome shotgun (WGS) entry which is preliminary data.</text>
</comment>
<dbReference type="PATRIC" id="fig|151081.8.peg.24"/>
<dbReference type="Proteomes" id="UP000033664">
    <property type="component" value="Unassembled WGS sequence"/>
</dbReference>
<proteinExistence type="predicted"/>
<accession>A0A0F4Q3Z0</accession>
<sequence length="251" mass="27931">MDEQIALLLALLLAHFIADFYLQPMHWVHNRNTYHYKSSKLALHVLVHGVLSATVLIAWEHIYGLGEWPGVLLATLSIMLSHWLIDVGKSYTRGGIIPFVVDQLAHIMVIISLCLWLSDADTLTQWASQGLSTQSLWVTLLAYALVLNPCSVAIRMLLERWQLPCSHNEQQLPQAGHSIGVLERVLMLTFVLIDELAGVGFVLAAKSVFRFGDLTNSKEKHLTEYVMLGTLLSVTLTLAIGLATRALLNTL</sequence>
<reference evidence="2 3" key="1">
    <citation type="journal article" date="2015" name="BMC Genomics">
        <title>Genome mining reveals unlocked bioactive potential of marine Gram-negative bacteria.</title>
        <authorList>
            <person name="Machado H."/>
            <person name="Sonnenschein E.C."/>
            <person name="Melchiorsen J."/>
            <person name="Gram L."/>
        </authorList>
    </citation>
    <scope>NUCLEOTIDE SEQUENCE [LARGE SCALE GENOMIC DNA]</scope>
    <source>
        <strain evidence="2 3">S3137</strain>
    </source>
</reference>
<feature type="transmembrane region" description="Helical" evidence="1">
    <location>
        <begin position="6"/>
        <end position="22"/>
    </location>
</feature>
<dbReference type="EMBL" id="JXXZ01000004">
    <property type="protein sequence ID" value="KJZ01272.1"/>
    <property type="molecule type" value="Genomic_DNA"/>
</dbReference>
<name>A0A0F4Q3Z0_9GAMM</name>
<keyword evidence="1" id="KW-0472">Membrane</keyword>